<dbReference type="InterPro" id="IPR009003">
    <property type="entry name" value="Peptidase_S1_PA"/>
</dbReference>
<proteinExistence type="predicted"/>
<dbReference type="Proteomes" id="UP000468735">
    <property type="component" value="Unassembled WGS sequence"/>
</dbReference>
<feature type="domain" description="vWA-MoxR associated protein middle region 8" evidence="1">
    <location>
        <begin position="251"/>
        <end position="348"/>
    </location>
</feature>
<protein>
    <submittedName>
        <fullName evidence="3">Trypsin-like peptidase domain-containing protein</fullName>
    </submittedName>
</protein>
<evidence type="ECO:0000313" key="4">
    <source>
        <dbReference type="Proteomes" id="UP000468735"/>
    </source>
</evidence>
<feature type="domain" description="vWA-MoxR associated protein C-terminal" evidence="2">
    <location>
        <begin position="389"/>
        <end position="610"/>
    </location>
</feature>
<dbReference type="OrthoDB" id="3329683at2"/>
<dbReference type="EMBL" id="WBMT01000023">
    <property type="protein sequence ID" value="KAB2342161.1"/>
    <property type="molecule type" value="Genomic_DNA"/>
</dbReference>
<evidence type="ECO:0000313" key="3">
    <source>
        <dbReference type="EMBL" id="KAB2342161.1"/>
    </source>
</evidence>
<organism evidence="3 4">
    <name type="scientific">Actinomadura rudentiformis</name>
    <dbReference type="NCBI Taxonomy" id="359158"/>
    <lineage>
        <taxon>Bacteria</taxon>
        <taxon>Bacillati</taxon>
        <taxon>Actinomycetota</taxon>
        <taxon>Actinomycetes</taxon>
        <taxon>Streptosporangiales</taxon>
        <taxon>Thermomonosporaceae</taxon>
        <taxon>Actinomadura</taxon>
    </lineage>
</organism>
<name>A0A6H9YAF5_9ACTN</name>
<comment type="caution">
    <text evidence="3">The sequence shown here is derived from an EMBL/GenBank/DDBJ whole genome shotgun (WGS) entry which is preliminary data.</text>
</comment>
<keyword evidence="4" id="KW-1185">Reference proteome</keyword>
<dbReference type="AlphaFoldDB" id="A0A6H9YAF5"/>
<dbReference type="Pfam" id="PF19969">
    <property type="entry name" value="VMAP-M8"/>
    <property type="match status" value="1"/>
</dbReference>
<dbReference type="SUPFAM" id="SSF50494">
    <property type="entry name" value="Trypsin-like serine proteases"/>
    <property type="match status" value="1"/>
</dbReference>
<accession>A0A6H9YAF5</accession>
<dbReference type="Pfam" id="PF13365">
    <property type="entry name" value="Trypsin_2"/>
    <property type="match status" value="1"/>
</dbReference>
<sequence>MALPSVMKSSHTSGRMISNRFTSPVDFAGPTANSGCGRDAPILLDLLASGAGGCVDGMRWRVRIDASGGQGAVLGAGILVTPDRVLTCAHVVAGRDELSVAFPDLHERRQRAVVEFRGEWRAMGDTGDVAVLRLDEPAPVAPCRPAPLDALRDPPELRAQGFPRGHERDGTHVTLRTSADRTLRREWLEVDVGSGHLRRLDRGFSGAAVYDPRSGQVLGMVTDAELNGDHEGAIGRMVPLDTVRRHWEPFDDLLPLDWLPSGPRAELRGLLADAETAEPPAALFRLAFPLFLHPPTTFRSLWDAVRYVGECVPGEDRLSRFLIVVAEHLSNERARARLNAWMRDRSPGTASAAPPSAAAPQTSIIVRLETTTRGPYELTLSTLVEGVPGRPTERVSVRKNQIRPHVEKALPGLMRSVLGRDRDWMIEFVVPERLLNEPFEEWSIKEAGPARPRPMRSVPLVVRHVERLRPLLATDLTRRRWRTLRERGSTRPDPVACHLGYGYDEFYDWLDASDESCALVYASNPEADWLSAALSVGIPVMLWRRNACAGPCDSDACTGRRFLTELTTAIDKAHPDELPTLVMKLRKQARVPPGNADHCGNGLALFWDDPARNPDPPLAMREA</sequence>
<dbReference type="Pfam" id="PF20028">
    <property type="entry name" value="VMAP-C"/>
    <property type="match status" value="1"/>
</dbReference>
<reference evidence="3 4" key="1">
    <citation type="submission" date="2019-09" db="EMBL/GenBank/DDBJ databases">
        <title>Actinomadura physcomitrii sp. nov., a novel actinomycete isolated from moss [Physcomitrium sphaericum (Ludw) Fuernr].</title>
        <authorList>
            <person name="Zhuang X."/>
            <person name="Liu C."/>
        </authorList>
    </citation>
    <scope>NUCLEOTIDE SEQUENCE [LARGE SCALE GENOMIC DNA]</scope>
    <source>
        <strain evidence="3 4">HMC1</strain>
    </source>
</reference>
<gene>
    <name evidence="3" type="ORF">F8566_39565</name>
</gene>
<dbReference type="InterPro" id="IPR045450">
    <property type="entry name" value="VMAP_C"/>
</dbReference>
<evidence type="ECO:0000259" key="2">
    <source>
        <dbReference type="Pfam" id="PF20028"/>
    </source>
</evidence>
<evidence type="ECO:0000259" key="1">
    <source>
        <dbReference type="Pfam" id="PF19969"/>
    </source>
</evidence>
<dbReference type="InterPro" id="IPR045453">
    <property type="entry name" value="VMAP-M8"/>
</dbReference>
<dbReference type="Gene3D" id="2.40.10.120">
    <property type="match status" value="1"/>
</dbReference>